<evidence type="ECO:0000313" key="1">
    <source>
        <dbReference type="EMBL" id="TLQ08835.1"/>
    </source>
</evidence>
<dbReference type="EMBL" id="VBTE01000005">
    <property type="protein sequence ID" value="TLQ08835.1"/>
    <property type="molecule type" value="Genomic_DNA"/>
</dbReference>
<reference evidence="1 2" key="1">
    <citation type="submission" date="2019-05" db="EMBL/GenBank/DDBJ databases">
        <title>The metagenome of a microbial culture collection derived from dairy environment covers the genomic content of the human microbiome.</title>
        <authorList>
            <person name="Roder T."/>
            <person name="Wuthrich D."/>
            <person name="Sattari Z."/>
            <person name="Von Ah U."/>
            <person name="Bar C."/>
            <person name="Ronchi F."/>
            <person name="Macpherson A.J."/>
            <person name="Ganal-Vonarburg S.C."/>
            <person name="Bruggmann R."/>
            <person name="Vergeres G."/>
        </authorList>
    </citation>
    <scope>NUCLEOTIDE SEQUENCE [LARGE SCALE GENOMIC DNA]</scope>
    <source>
        <strain evidence="1 2">FAM 24235</strain>
    </source>
</reference>
<dbReference type="OrthoDB" id="2185503at2"/>
<organism evidence="1 2">
    <name type="scientific">Marinilactibacillus psychrotolerans</name>
    <dbReference type="NCBI Taxonomy" id="191770"/>
    <lineage>
        <taxon>Bacteria</taxon>
        <taxon>Bacillati</taxon>
        <taxon>Bacillota</taxon>
        <taxon>Bacilli</taxon>
        <taxon>Lactobacillales</taxon>
        <taxon>Carnobacteriaceae</taxon>
        <taxon>Marinilactibacillus</taxon>
    </lineage>
</organism>
<sequence length="122" mass="14943">MIEFLKELTTEFRLVTPESFHEKNRKDTVVYPYLTFDFDYEAIETNVEGFYIDVDVFDHNSSYVNVFKLEDELKTHFKDHRKLTDELFIRFNFLRSNKISTGDDLIKRRTMQFYCKTDWRKK</sequence>
<protein>
    <recommendedName>
        <fullName evidence="3">DUF3168 domain-containing protein</fullName>
    </recommendedName>
</protein>
<comment type="caution">
    <text evidence="1">The sequence shown here is derived from an EMBL/GenBank/DDBJ whole genome shotgun (WGS) entry which is preliminary data.</text>
</comment>
<dbReference type="Proteomes" id="UP000307201">
    <property type="component" value="Unassembled WGS sequence"/>
</dbReference>
<name>A0A5R9C740_9LACT</name>
<dbReference type="RefSeq" id="WP_138471016.1">
    <property type="nucleotide sequence ID" value="NZ_VBTE01000005.1"/>
</dbReference>
<gene>
    <name evidence="1" type="ORF">FEZ48_02825</name>
</gene>
<dbReference type="AlphaFoldDB" id="A0A5R9C740"/>
<proteinExistence type="predicted"/>
<evidence type="ECO:0008006" key="3">
    <source>
        <dbReference type="Google" id="ProtNLM"/>
    </source>
</evidence>
<evidence type="ECO:0000313" key="2">
    <source>
        <dbReference type="Proteomes" id="UP000307201"/>
    </source>
</evidence>
<accession>A0A5R9C740</accession>